<organism evidence="2 3">
    <name type="scientific">Pleomassaria siparia CBS 279.74</name>
    <dbReference type="NCBI Taxonomy" id="1314801"/>
    <lineage>
        <taxon>Eukaryota</taxon>
        <taxon>Fungi</taxon>
        <taxon>Dikarya</taxon>
        <taxon>Ascomycota</taxon>
        <taxon>Pezizomycotina</taxon>
        <taxon>Dothideomycetes</taxon>
        <taxon>Pleosporomycetidae</taxon>
        <taxon>Pleosporales</taxon>
        <taxon>Pleomassariaceae</taxon>
        <taxon>Pleomassaria</taxon>
    </lineage>
</organism>
<dbReference type="EMBL" id="MU005764">
    <property type="protein sequence ID" value="KAF2715106.1"/>
    <property type="molecule type" value="Genomic_DNA"/>
</dbReference>
<feature type="compositionally biased region" description="Polar residues" evidence="1">
    <location>
        <begin position="96"/>
        <end position="110"/>
    </location>
</feature>
<feature type="region of interest" description="Disordered" evidence="1">
    <location>
        <begin position="134"/>
        <end position="167"/>
    </location>
</feature>
<reference evidence="2" key="1">
    <citation type="journal article" date="2020" name="Stud. Mycol.">
        <title>101 Dothideomycetes genomes: a test case for predicting lifestyles and emergence of pathogens.</title>
        <authorList>
            <person name="Haridas S."/>
            <person name="Albert R."/>
            <person name="Binder M."/>
            <person name="Bloem J."/>
            <person name="Labutti K."/>
            <person name="Salamov A."/>
            <person name="Andreopoulos B."/>
            <person name="Baker S."/>
            <person name="Barry K."/>
            <person name="Bills G."/>
            <person name="Bluhm B."/>
            <person name="Cannon C."/>
            <person name="Castanera R."/>
            <person name="Culley D."/>
            <person name="Daum C."/>
            <person name="Ezra D."/>
            <person name="Gonzalez J."/>
            <person name="Henrissat B."/>
            <person name="Kuo A."/>
            <person name="Liang C."/>
            <person name="Lipzen A."/>
            <person name="Lutzoni F."/>
            <person name="Magnuson J."/>
            <person name="Mondo S."/>
            <person name="Nolan M."/>
            <person name="Ohm R."/>
            <person name="Pangilinan J."/>
            <person name="Park H.-J."/>
            <person name="Ramirez L."/>
            <person name="Alfaro M."/>
            <person name="Sun H."/>
            <person name="Tritt A."/>
            <person name="Yoshinaga Y."/>
            <person name="Zwiers L.-H."/>
            <person name="Turgeon B."/>
            <person name="Goodwin S."/>
            <person name="Spatafora J."/>
            <person name="Crous P."/>
            <person name="Grigoriev I."/>
        </authorList>
    </citation>
    <scope>NUCLEOTIDE SEQUENCE</scope>
    <source>
        <strain evidence="2">CBS 279.74</strain>
    </source>
</reference>
<evidence type="ECO:0000256" key="1">
    <source>
        <dbReference type="SAM" id="MobiDB-lite"/>
    </source>
</evidence>
<evidence type="ECO:0000313" key="3">
    <source>
        <dbReference type="Proteomes" id="UP000799428"/>
    </source>
</evidence>
<evidence type="ECO:0000313" key="2">
    <source>
        <dbReference type="EMBL" id="KAF2715106.1"/>
    </source>
</evidence>
<feature type="compositionally biased region" description="Polar residues" evidence="1">
    <location>
        <begin position="149"/>
        <end position="160"/>
    </location>
</feature>
<sequence length="241" mass="26218">MACINQQNIAPSSFSDALSPSFIHSRRPALIPHNCSLSLAEAEELVRTRIHRPLFPPPDPQLLRNIRSMSPDKSIHSGSGSLGFTTGGSLARGESSPLNYGHSTEPTSMPLSAARHSRYRTNWVKARAHYARDRSLRSCSPGNLEDFQGSDTSSQKSGATDISPKRKHSAFVIEEELKCQDQDRVGTPHPCEGAFDEDVTSELPVGELGMEGGATAIDLGTSLTKINEVLERITSEPEKHC</sequence>
<gene>
    <name evidence="2" type="ORF">K504DRAFT_486859</name>
</gene>
<protein>
    <submittedName>
        <fullName evidence="2">Uncharacterized protein</fullName>
    </submittedName>
</protein>
<dbReference type="OrthoDB" id="3918328at2759"/>
<proteinExistence type="predicted"/>
<feature type="region of interest" description="Disordered" evidence="1">
    <location>
        <begin position="71"/>
        <end position="113"/>
    </location>
</feature>
<accession>A0A6G1KQD8</accession>
<name>A0A6G1KQD8_9PLEO</name>
<dbReference type="Proteomes" id="UP000799428">
    <property type="component" value="Unassembled WGS sequence"/>
</dbReference>
<dbReference type="AlphaFoldDB" id="A0A6G1KQD8"/>
<feature type="compositionally biased region" description="Low complexity" evidence="1">
    <location>
        <begin position="77"/>
        <end position="89"/>
    </location>
</feature>
<keyword evidence="3" id="KW-1185">Reference proteome</keyword>